<dbReference type="RefSeq" id="XP_002294829.1">
    <property type="nucleotide sequence ID" value="XM_002294793.1"/>
</dbReference>
<keyword evidence="1" id="KW-0479">Metal-binding</keyword>
<reference evidence="5 6" key="3">
    <citation type="submission" date="2008-09" db="EMBL/GenBank/DDBJ databases">
        <authorList>
            <consortium name="Diatom Consortium"/>
            <person name="Grigoriev I."/>
            <person name="Grimwood J."/>
            <person name="Kuo A."/>
            <person name="Otillar R.P."/>
            <person name="Salamov A."/>
            <person name="Detter J.C."/>
            <person name="Schmutz J."/>
            <person name="Lindquist E."/>
            <person name="Shapiro H."/>
            <person name="Lucas S."/>
            <person name="Glavina del Rio T."/>
            <person name="Bruce D."/>
            <person name="Pitluck S."/>
            <person name="Rokhsar D."/>
            <person name="Armbrust V."/>
        </authorList>
    </citation>
    <scope>GENOME REANNOTATION</scope>
    <source>
        <strain evidence="5">CCMP1335</strain>
    </source>
</reference>
<evidence type="ECO:0000313" key="4">
    <source>
        <dbReference type="EMBL" id="EED86372.1"/>
    </source>
</evidence>
<dbReference type="Proteomes" id="UP000001449">
    <property type="component" value="Chromosome 22"/>
</dbReference>
<dbReference type="KEGG" id="tps:THAPSDRAFT_264777"/>
<dbReference type="SMART" id="SM00343">
    <property type="entry name" value="ZnF_C2HC"/>
    <property type="match status" value="2"/>
</dbReference>
<evidence type="ECO:0000256" key="2">
    <source>
        <dbReference type="SAM" id="MobiDB-lite"/>
    </source>
</evidence>
<evidence type="ECO:0000259" key="3">
    <source>
        <dbReference type="PROSITE" id="PS50158"/>
    </source>
</evidence>
<keyword evidence="1" id="KW-0863">Zinc-finger</keyword>
<dbReference type="KEGG" id="tps:THAPSDRAFT_bd733"/>
<dbReference type="HOGENOM" id="CLU_2406172_0_0_1"/>
<reference evidence="5 6" key="1">
    <citation type="journal article" date="2004" name="Science">
        <title>The genome of the diatom Thalassiosira pseudonana: ecology, evolution, and metabolism.</title>
        <authorList>
            <person name="Armbrust E.V."/>
            <person name="Berges J.A."/>
            <person name="Bowler C."/>
            <person name="Green B.R."/>
            <person name="Martinez D."/>
            <person name="Putnam N.H."/>
            <person name="Zhou S."/>
            <person name="Allen A.E."/>
            <person name="Apt K.E."/>
            <person name="Bechner M."/>
            <person name="Brzezinski M.A."/>
            <person name="Chaal B.K."/>
            <person name="Chiovitti A."/>
            <person name="Davis A.K."/>
            <person name="Demarest M.S."/>
            <person name="Detter J.C."/>
            <person name="Glavina T."/>
            <person name="Goodstein D."/>
            <person name="Hadi M.Z."/>
            <person name="Hellsten U."/>
            <person name="Hildebrand M."/>
            <person name="Jenkins B.D."/>
            <person name="Jurka J."/>
            <person name="Kapitonov V.V."/>
            <person name="Kroger N."/>
            <person name="Lau W.W."/>
            <person name="Lane T.W."/>
            <person name="Larimer F.W."/>
            <person name="Lippmeier J.C."/>
            <person name="Lucas S."/>
            <person name="Medina M."/>
            <person name="Montsant A."/>
            <person name="Obornik M."/>
            <person name="Parker M.S."/>
            <person name="Palenik B."/>
            <person name="Pazour G.J."/>
            <person name="Richardson P.M."/>
            <person name="Rynearson T.A."/>
            <person name="Saito M.A."/>
            <person name="Schwartz D.C."/>
            <person name="Thamatrakoln K."/>
            <person name="Valentin K."/>
            <person name="Vardi A."/>
            <person name="Wilkerson F.P."/>
            <person name="Rokhsar D.S."/>
        </authorList>
    </citation>
    <scope>NUCLEOTIDE SEQUENCE [LARGE SCALE GENOMIC DNA]</scope>
    <source>
        <strain evidence="5">CCMP1335</strain>
    </source>
</reference>
<dbReference type="AlphaFoldDB" id="B8CFD7"/>
<dbReference type="GeneID" id="7442804"/>
<sequence>METVREKLNSRFERITKNAEAKEEEKALAAFKKQYKGRCSNCGEYGHKSGDCSERDKPSSGTGNKTENRFNGECHYCHKKGHKKEDCRKLKAD</sequence>
<dbReference type="InterPro" id="IPR036875">
    <property type="entry name" value="Znf_CCHC_sf"/>
</dbReference>
<dbReference type="RefSeq" id="XP_002297326.1">
    <property type="nucleotide sequence ID" value="XM_002297290.1"/>
</dbReference>
<dbReference type="PROSITE" id="PS50158">
    <property type="entry name" value="ZF_CCHC"/>
    <property type="match status" value="1"/>
</dbReference>
<evidence type="ECO:0000313" key="5">
    <source>
        <dbReference type="EMBL" id="EED87609.1"/>
    </source>
</evidence>
<dbReference type="SUPFAM" id="SSF57756">
    <property type="entry name" value="Retrovirus zinc finger-like domains"/>
    <property type="match status" value="1"/>
</dbReference>
<protein>
    <recommendedName>
        <fullName evidence="3">CCHC-type domain-containing protein</fullName>
    </recommendedName>
</protein>
<accession>B8CFD7</accession>
<dbReference type="InterPro" id="IPR001878">
    <property type="entry name" value="Znf_CCHC"/>
</dbReference>
<dbReference type="GO" id="GO:0008270">
    <property type="term" value="F:zinc ion binding"/>
    <property type="evidence" value="ECO:0007669"/>
    <property type="project" value="UniProtKB-KW"/>
</dbReference>
<evidence type="ECO:0000256" key="1">
    <source>
        <dbReference type="PROSITE-ProRule" id="PRU00047"/>
    </source>
</evidence>
<dbReference type="EMBL" id="CM000653">
    <property type="protein sequence ID" value="EED87609.1"/>
    <property type="molecule type" value="Genomic_DNA"/>
</dbReference>
<keyword evidence="6" id="KW-1185">Reference proteome</keyword>
<dbReference type="GeneID" id="7447342"/>
<evidence type="ECO:0000313" key="6">
    <source>
        <dbReference type="Proteomes" id="UP000001449"/>
    </source>
</evidence>
<organism evidence="5 6">
    <name type="scientific">Thalassiosira pseudonana</name>
    <name type="common">Marine diatom</name>
    <name type="synonym">Cyclotella nana</name>
    <dbReference type="NCBI Taxonomy" id="35128"/>
    <lineage>
        <taxon>Eukaryota</taxon>
        <taxon>Sar</taxon>
        <taxon>Stramenopiles</taxon>
        <taxon>Ochrophyta</taxon>
        <taxon>Bacillariophyta</taxon>
        <taxon>Coscinodiscophyceae</taxon>
        <taxon>Thalassiosirophycidae</taxon>
        <taxon>Thalassiosirales</taxon>
        <taxon>Thalassiosiraceae</taxon>
        <taxon>Thalassiosira</taxon>
    </lineage>
</organism>
<dbReference type="EMBL" id="DS999430">
    <property type="protein sequence ID" value="EED86372.1"/>
    <property type="molecule type" value="Genomic_DNA"/>
</dbReference>
<feature type="region of interest" description="Disordered" evidence="2">
    <location>
        <begin position="45"/>
        <end position="69"/>
    </location>
</feature>
<accession>B8LE68</accession>
<keyword evidence="1" id="KW-0862">Zinc</keyword>
<dbReference type="GO" id="GO:0003676">
    <property type="term" value="F:nucleic acid binding"/>
    <property type="evidence" value="ECO:0007669"/>
    <property type="project" value="InterPro"/>
</dbReference>
<dbReference type="PaxDb" id="35128-Thaps264777"/>
<reference evidence="5 6" key="2">
    <citation type="journal article" date="2008" name="Nature">
        <title>The Phaeodactylum genome reveals the evolutionary history of diatom genomes.</title>
        <authorList>
            <person name="Bowler C."/>
            <person name="Allen A.E."/>
            <person name="Badger J.H."/>
            <person name="Grimwood J."/>
            <person name="Jabbari K."/>
            <person name="Kuo A."/>
            <person name="Maheswari U."/>
            <person name="Martens C."/>
            <person name="Maumus F."/>
            <person name="Otillar R.P."/>
            <person name="Rayko E."/>
            <person name="Salamov A."/>
            <person name="Vandepoele K."/>
            <person name="Beszteri B."/>
            <person name="Gruber A."/>
            <person name="Heijde M."/>
            <person name="Katinka M."/>
            <person name="Mock T."/>
            <person name="Valentin K."/>
            <person name="Verret F."/>
            <person name="Berges J.A."/>
            <person name="Brownlee C."/>
            <person name="Cadoret J.P."/>
            <person name="Chiovitti A."/>
            <person name="Choi C.J."/>
            <person name="Coesel S."/>
            <person name="De Martino A."/>
            <person name="Detter J.C."/>
            <person name="Durkin C."/>
            <person name="Falciatore A."/>
            <person name="Fournet J."/>
            <person name="Haruta M."/>
            <person name="Huysman M.J."/>
            <person name="Jenkins B.D."/>
            <person name="Jiroutova K."/>
            <person name="Jorgensen R.E."/>
            <person name="Joubert Y."/>
            <person name="Kaplan A."/>
            <person name="Kroger N."/>
            <person name="Kroth P.G."/>
            <person name="La Roche J."/>
            <person name="Lindquist E."/>
            <person name="Lommer M."/>
            <person name="Martin-Jezequel V."/>
            <person name="Lopez P.J."/>
            <person name="Lucas S."/>
            <person name="Mangogna M."/>
            <person name="McGinnis K."/>
            <person name="Medlin L.K."/>
            <person name="Montsant A."/>
            <person name="Oudot-Le Secq M.P."/>
            <person name="Napoli C."/>
            <person name="Obornik M."/>
            <person name="Parker M.S."/>
            <person name="Petit J.L."/>
            <person name="Porcel B.M."/>
            <person name="Poulsen N."/>
            <person name="Robison M."/>
            <person name="Rychlewski L."/>
            <person name="Rynearson T.A."/>
            <person name="Schmutz J."/>
            <person name="Shapiro H."/>
            <person name="Siaut M."/>
            <person name="Stanley M."/>
            <person name="Sussman M.R."/>
            <person name="Taylor A.R."/>
            <person name="Vardi A."/>
            <person name="von Dassow P."/>
            <person name="Vyverman W."/>
            <person name="Willis A."/>
            <person name="Wyrwicz L.S."/>
            <person name="Rokhsar D.S."/>
            <person name="Weissenbach J."/>
            <person name="Armbrust E.V."/>
            <person name="Green B.R."/>
            <person name="Van de Peer Y."/>
            <person name="Grigoriev I.V."/>
        </authorList>
    </citation>
    <scope>NUCLEOTIDE SEQUENCE [LARGE SCALE GENOMIC DNA]</scope>
    <source>
        <strain evidence="5">CCMP1335</strain>
    </source>
</reference>
<gene>
    <name evidence="5" type="ORF">THAPSDRAFT_264777</name>
    <name evidence="4" type="ORF">THAPSDRAFT_bd733</name>
</gene>
<feature type="non-terminal residue" evidence="5">
    <location>
        <position position="93"/>
    </location>
</feature>
<name>B8CFD7_THAPS</name>
<proteinExistence type="predicted"/>
<dbReference type="Gene3D" id="4.10.60.10">
    <property type="entry name" value="Zinc finger, CCHC-type"/>
    <property type="match status" value="1"/>
</dbReference>
<feature type="domain" description="CCHC-type" evidence="3">
    <location>
        <begin position="38"/>
        <end position="54"/>
    </location>
</feature>
<feature type="compositionally biased region" description="Basic and acidic residues" evidence="2">
    <location>
        <begin position="45"/>
        <end position="58"/>
    </location>
</feature>